<dbReference type="AlphaFoldDB" id="A0AA35STA1"/>
<accession>A0AA35STA1</accession>
<comment type="catalytic activity">
    <reaction evidence="9">
        <text>tRNA(Trp) + L-tryptophan + ATP = L-tryptophyl-tRNA(Trp) + AMP + diphosphate + H(+)</text>
        <dbReference type="Rhea" id="RHEA:24080"/>
        <dbReference type="Rhea" id="RHEA-COMP:9671"/>
        <dbReference type="Rhea" id="RHEA-COMP:9705"/>
        <dbReference type="ChEBI" id="CHEBI:15378"/>
        <dbReference type="ChEBI" id="CHEBI:30616"/>
        <dbReference type="ChEBI" id="CHEBI:33019"/>
        <dbReference type="ChEBI" id="CHEBI:57912"/>
        <dbReference type="ChEBI" id="CHEBI:78442"/>
        <dbReference type="ChEBI" id="CHEBI:78535"/>
        <dbReference type="ChEBI" id="CHEBI:456215"/>
        <dbReference type="EC" id="6.1.1.2"/>
    </reaction>
</comment>
<dbReference type="Gene3D" id="1.10.240.10">
    <property type="entry name" value="Tyrosyl-Transfer RNA Synthetase"/>
    <property type="match status" value="1"/>
</dbReference>
<dbReference type="InterPro" id="IPR002306">
    <property type="entry name" value="Trp-tRNA-ligase"/>
</dbReference>
<dbReference type="FunFam" id="1.10.240.10:FF:000005">
    <property type="entry name" value="Tryptophan--tRNA ligase"/>
    <property type="match status" value="1"/>
</dbReference>
<keyword evidence="12" id="KW-1185">Reference proteome</keyword>
<evidence type="ECO:0000256" key="8">
    <source>
        <dbReference type="ARBA" id="ARBA00030268"/>
    </source>
</evidence>
<dbReference type="GO" id="GO:0004830">
    <property type="term" value="F:tryptophan-tRNA ligase activity"/>
    <property type="evidence" value="ECO:0007669"/>
    <property type="project" value="UniProtKB-EC"/>
</dbReference>
<evidence type="ECO:0000256" key="2">
    <source>
        <dbReference type="ARBA" id="ARBA00013161"/>
    </source>
</evidence>
<reference evidence="11" key="1">
    <citation type="submission" date="2023-03" db="EMBL/GenBank/DDBJ databases">
        <authorList>
            <person name="Steffen K."/>
            <person name="Cardenas P."/>
        </authorList>
    </citation>
    <scope>NUCLEOTIDE SEQUENCE</scope>
</reference>
<dbReference type="GO" id="GO:0005524">
    <property type="term" value="F:ATP binding"/>
    <property type="evidence" value="ECO:0007669"/>
    <property type="project" value="UniProtKB-KW"/>
</dbReference>
<organism evidence="11 12">
    <name type="scientific">Geodia barretti</name>
    <name type="common">Barrett's horny sponge</name>
    <dbReference type="NCBI Taxonomy" id="519541"/>
    <lineage>
        <taxon>Eukaryota</taxon>
        <taxon>Metazoa</taxon>
        <taxon>Porifera</taxon>
        <taxon>Demospongiae</taxon>
        <taxon>Heteroscleromorpha</taxon>
        <taxon>Tetractinellida</taxon>
        <taxon>Astrophorina</taxon>
        <taxon>Geodiidae</taxon>
        <taxon>Geodia</taxon>
    </lineage>
</organism>
<dbReference type="EC" id="6.1.1.2" evidence="2"/>
<evidence type="ECO:0000256" key="9">
    <source>
        <dbReference type="ARBA" id="ARBA00049929"/>
    </source>
</evidence>
<dbReference type="PANTHER" id="PTHR43766">
    <property type="entry name" value="TRYPTOPHAN--TRNA LIGASE, MITOCHONDRIAL"/>
    <property type="match status" value="1"/>
</dbReference>
<dbReference type="InterPro" id="IPR014729">
    <property type="entry name" value="Rossmann-like_a/b/a_fold"/>
</dbReference>
<protein>
    <recommendedName>
        <fullName evidence="2">tryptophan--tRNA ligase</fullName>
        <ecNumber evidence="2">6.1.1.2</ecNumber>
    </recommendedName>
    <alternativeName>
        <fullName evidence="8">Tryptophanyl-tRNA synthetase</fullName>
    </alternativeName>
</protein>
<dbReference type="GO" id="GO:0005829">
    <property type="term" value="C:cytosol"/>
    <property type="evidence" value="ECO:0007669"/>
    <property type="project" value="TreeGrafter"/>
</dbReference>
<keyword evidence="5 10" id="KW-0067">ATP-binding</keyword>
<gene>
    <name evidence="11" type="ORF">GBAR_LOCUS19782</name>
</gene>
<evidence type="ECO:0000256" key="5">
    <source>
        <dbReference type="ARBA" id="ARBA00022840"/>
    </source>
</evidence>
<dbReference type="CDD" id="cd00806">
    <property type="entry name" value="TrpRS_core"/>
    <property type="match status" value="1"/>
</dbReference>
<keyword evidence="6 10" id="KW-0648">Protein biosynthesis</keyword>
<evidence type="ECO:0000256" key="10">
    <source>
        <dbReference type="RuleBase" id="RU363036"/>
    </source>
</evidence>
<dbReference type="Pfam" id="PF00579">
    <property type="entry name" value="tRNA-synt_1b"/>
    <property type="match status" value="1"/>
</dbReference>
<comment type="caution">
    <text evidence="11">The sequence shown here is derived from an EMBL/GenBank/DDBJ whole genome shotgun (WGS) entry which is preliminary data.</text>
</comment>
<evidence type="ECO:0000313" key="12">
    <source>
        <dbReference type="Proteomes" id="UP001174909"/>
    </source>
</evidence>
<name>A0AA35STA1_GEOBA</name>
<evidence type="ECO:0000256" key="6">
    <source>
        <dbReference type="ARBA" id="ARBA00022917"/>
    </source>
</evidence>
<dbReference type="SUPFAM" id="SSF52374">
    <property type="entry name" value="Nucleotidylyl transferase"/>
    <property type="match status" value="1"/>
</dbReference>
<keyword evidence="3 10" id="KW-0436">Ligase</keyword>
<dbReference type="Proteomes" id="UP001174909">
    <property type="component" value="Unassembled WGS sequence"/>
</dbReference>
<dbReference type="GO" id="GO:0006436">
    <property type="term" value="P:tryptophanyl-tRNA aminoacylation"/>
    <property type="evidence" value="ECO:0007669"/>
    <property type="project" value="InterPro"/>
</dbReference>
<keyword evidence="4 10" id="KW-0547">Nucleotide-binding</keyword>
<dbReference type="Gene3D" id="3.40.50.620">
    <property type="entry name" value="HUPs"/>
    <property type="match status" value="1"/>
</dbReference>
<proteinExistence type="inferred from homology"/>
<sequence>MIKPALELAKDFQALYFIADYHALTTVRDKKQLTHLTHQATATWLALGLNPDDVIFYRQSDIPEVFELAWVLSCFTTKGLLNRAHAYKAIVDEDKNINAGLFTYPVLMAADILLFGTHIVPVGFDQQQHLEITRDVALTFNGNYGDVLVIPQAVIREDVMTIPGIDGRKMSKSYNNVIPIFAPANEVRKPVMRIVTDSKRPEEPKDPDECNIFAIYRHLADADAVEAKRKLYLEGGLAYGEMKKELFALLETTFSEQRDRYNALMDNPDELDKILEKGAEKARDIAGPILARVRKAVGVSIEIR</sequence>
<evidence type="ECO:0000313" key="11">
    <source>
        <dbReference type="EMBL" id="CAI8035239.1"/>
    </source>
</evidence>
<evidence type="ECO:0000256" key="1">
    <source>
        <dbReference type="ARBA" id="ARBA00005594"/>
    </source>
</evidence>
<dbReference type="PANTHER" id="PTHR43766:SF1">
    <property type="entry name" value="TRYPTOPHAN--TRNA LIGASE, MITOCHONDRIAL"/>
    <property type="match status" value="1"/>
</dbReference>
<dbReference type="EMBL" id="CASHTH010002784">
    <property type="protein sequence ID" value="CAI8035239.1"/>
    <property type="molecule type" value="Genomic_DNA"/>
</dbReference>
<evidence type="ECO:0000256" key="4">
    <source>
        <dbReference type="ARBA" id="ARBA00022741"/>
    </source>
</evidence>
<dbReference type="InterPro" id="IPR050203">
    <property type="entry name" value="Trp-tRNA_synthetase"/>
</dbReference>
<comment type="similarity">
    <text evidence="1 10">Belongs to the class-I aminoacyl-tRNA synthetase family.</text>
</comment>
<evidence type="ECO:0000256" key="3">
    <source>
        <dbReference type="ARBA" id="ARBA00022598"/>
    </source>
</evidence>
<dbReference type="NCBIfam" id="TIGR00233">
    <property type="entry name" value="trpS"/>
    <property type="match status" value="1"/>
</dbReference>
<dbReference type="PRINTS" id="PR01039">
    <property type="entry name" value="TRNASYNTHTRP"/>
</dbReference>
<keyword evidence="7 10" id="KW-0030">Aminoacyl-tRNA synthetase</keyword>
<dbReference type="InterPro" id="IPR002305">
    <property type="entry name" value="aa-tRNA-synth_Ic"/>
</dbReference>
<evidence type="ECO:0000256" key="7">
    <source>
        <dbReference type="ARBA" id="ARBA00023146"/>
    </source>
</evidence>